<name>A0A015URI5_BACFG</name>
<sequence length="429" mass="48137">MKTFFRSVAMLLGLGLLPLAAHAQKKVIIEDEEPNSVMFVSTNKAGDEIIRIMNETRLPRFHEPKAPRFVLTDRQGKFALGIGGYVRATAEYDFGGIVKDVDFYPALIPNKGSADRARNQFQMDISTSTLFLKLVGHTKRLGDFVVYTAANFRGDGKTFELQNAYATFLGFTLGYSYGNFMDLAALPPTIDFAGPNGSAFYRTTQLSYMCDKLKNWKFGVGVEMPSVDGTTNQYLTINTQRMPDFTASAQYNWNANSHLKLAAIVRSMTYSSSVDNKAHSKAGYGLQASTSFNVTPKWQVYGQVNYGKGIGQYLNDLSNLNVDIVPNPEKEGRMQTLPMLGWFAGLQYNISKNVFVSGTYSLSRLYSEHTYPSDEPDMYRKGQYLVANLFWNVTSNLQVGAEYLRGWRTDFSSNPRHANRMNALVQYSF</sequence>
<accession>A0A015URI5</accession>
<dbReference type="EMBL" id="JGCY01000158">
    <property type="protein sequence ID" value="EXY76433.1"/>
    <property type="molecule type" value="Genomic_DNA"/>
</dbReference>
<gene>
    <name evidence="2" type="ORF">M124_4679</name>
</gene>
<dbReference type="RefSeq" id="WP_032587333.1">
    <property type="nucleotide sequence ID" value="NZ_JGCY01000158.1"/>
</dbReference>
<dbReference type="Proteomes" id="UP000020529">
    <property type="component" value="Unassembled WGS sequence"/>
</dbReference>
<reference evidence="2 3" key="1">
    <citation type="submission" date="2014-02" db="EMBL/GenBank/DDBJ databases">
        <authorList>
            <person name="Sears C."/>
            <person name="Carroll K."/>
            <person name="Sack B.R."/>
            <person name="Qadri F."/>
            <person name="Myers L.L."/>
            <person name="Chung G.-T."/>
            <person name="Escheverria P."/>
            <person name="Fraser C.M."/>
            <person name="Sadzewicz L."/>
            <person name="Shefchek K.A."/>
            <person name="Tallon L."/>
            <person name="Das S.P."/>
            <person name="Daugherty S."/>
            <person name="Mongodin E.F."/>
        </authorList>
    </citation>
    <scope>NUCLEOTIDE SEQUENCE [LARGE SCALE GENOMIC DNA]</scope>
    <source>
        <strain evidence="3">3988T(B)14</strain>
    </source>
</reference>
<protein>
    <submittedName>
        <fullName evidence="2">Outer membrane beta-barrel domain protein</fullName>
    </submittedName>
</protein>
<proteinExistence type="predicted"/>
<keyword evidence="1" id="KW-0732">Signal</keyword>
<dbReference type="SUPFAM" id="SSF56935">
    <property type="entry name" value="Porins"/>
    <property type="match status" value="1"/>
</dbReference>
<organism evidence="2 3">
    <name type="scientific">Bacteroides fragilis str. 3988T(B)14</name>
    <dbReference type="NCBI Taxonomy" id="1339315"/>
    <lineage>
        <taxon>Bacteria</taxon>
        <taxon>Pseudomonadati</taxon>
        <taxon>Bacteroidota</taxon>
        <taxon>Bacteroidia</taxon>
        <taxon>Bacteroidales</taxon>
        <taxon>Bacteroidaceae</taxon>
        <taxon>Bacteroides</taxon>
    </lineage>
</organism>
<dbReference type="PATRIC" id="fig|1339315.3.peg.595"/>
<dbReference type="AlphaFoldDB" id="A0A015URI5"/>
<feature type="chain" id="PRO_5001477418" evidence="1">
    <location>
        <begin position="24"/>
        <end position="429"/>
    </location>
</feature>
<dbReference type="Pfam" id="PF19577">
    <property type="entry name" value="DcaP"/>
    <property type="match status" value="1"/>
</dbReference>
<evidence type="ECO:0000256" key="1">
    <source>
        <dbReference type="SAM" id="SignalP"/>
    </source>
</evidence>
<dbReference type="InterPro" id="IPR045748">
    <property type="entry name" value="DcaP"/>
</dbReference>
<evidence type="ECO:0000313" key="2">
    <source>
        <dbReference type="EMBL" id="EXY76433.1"/>
    </source>
</evidence>
<comment type="caution">
    <text evidence="2">The sequence shown here is derived from an EMBL/GenBank/DDBJ whole genome shotgun (WGS) entry which is preliminary data.</text>
</comment>
<evidence type="ECO:0000313" key="3">
    <source>
        <dbReference type="Proteomes" id="UP000020529"/>
    </source>
</evidence>
<feature type="signal peptide" evidence="1">
    <location>
        <begin position="1"/>
        <end position="23"/>
    </location>
</feature>